<dbReference type="InterPro" id="IPR007809">
    <property type="entry name" value="FlgN-like"/>
</dbReference>
<dbReference type="Pfam" id="PF05130">
    <property type="entry name" value="FlgN"/>
    <property type="match status" value="1"/>
</dbReference>
<keyword evidence="5" id="KW-1185">Reference proteome</keyword>
<evidence type="ECO:0000256" key="1">
    <source>
        <dbReference type="ARBA" id="ARBA00002397"/>
    </source>
</evidence>
<evidence type="ECO:0000256" key="3">
    <source>
        <dbReference type="ARBA" id="ARBA00022795"/>
    </source>
</evidence>
<dbReference type="Gene3D" id="1.20.58.300">
    <property type="entry name" value="FlgN-like"/>
    <property type="match status" value="1"/>
</dbReference>
<proteinExistence type="inferred from homology"/>
<gene>
    <name evidence="4" type="ORF">ACFQ4M_11815</name>
</gene>
<evidence type="ECO:0000256" key="2">
    <source>
        <dbReference type="ARBA" id="ARBA00007703"/>
    </source>
</evidence>
<comment type="caution">
    <text evidence="4">The sequence shown here is derived from an EMBL/GenBank/DDBJ whole genome shotgun (WGS) entry which is preliminary data.</text>
</comment>
<evidence type="ECO:0000313" key="4">
    <source>
        <dbReference type="EMBL" id="MFD1264274.1"/>
    </source>
</evidence>
<dbReference type="EMBL" id="JBHTMC010000024">
    <property type="protein sequence ID" value="MFD1264274.1"/>
    <property type="molecule type" value="Genomic_DNA"/>
</dbReference>
<sequence length="161" mass="17570">MQTTAQPPAELQRIALLVEAELLQLGEFLALLDREEAVLIKGDTDALLAIANEKNERYRQLQRLTDERSRLLGRAALTSADAAMRTLFGNLPRVLVRWDELVSAARQARDRNALNGKLILERMAGNQAALSILLSAANHPQLYDADGLSKPTGGGRMLGSA</sequence>
<dbReference type="RefSeq" id="WP_002924024.1">
    <property type="nucleotide sequence ID" value="NZ_JARQZE010000002.1"/>
</dbReference>
<comment type="similarity">
    <text evidence="2">Belongs to the FlgN family.</text>
</comment>
<keyword evidence="4" id="KW-0966">Cell projection</keyword>
<protein>
    <submittedName>
        <fullName evidence="4">Flagella synthesis protein FlgN</fullName>
    </submittedName>
</protein>
<dbReference type="InterPro" id="IPR036679">
    <property type="entry name" value="FlgN-like_sf"/>
</dbReference>
<reference evidence="5" key="1">
    <citation type="journal article" date="2019" name="Int. J. Syst. Evol. Microbiol.">
        <title>The Global Catalogue of Microorganisms (GCM) 10K type strain sequencing project: providing services to taxonomists for standard genome sequencing and annotation.</title>
        <authorList>
            <consortium name="The Broad Institute Genomics Platform"/>
            <consortium name="The Broad Institute Genome Sequencing Center for Infectious Disease"/>
            <person name="Wu L."/>
            <person name="Ma J."/>
        </authorList>
    </citation>
    <scope>NUCLEOTIDE SEQUENCE [LARGE SCALE GENOMIC DNA]</scope>
    <source>
        <strain evidence="5">CCUG 48884</strain>
    </source>
</reference>
<keyword evidence="4" id="KW-0969">Cilium</keyword>
<comment type="function">
    <text evidence="1">Required for the efficient initiation of filament assembly.</text>
</comment>
<accession>A0ABW3WGN1</accession>
<evidence type="ECO:0000313" key="5">
    <source>
        <dbReference type="Proteomes" id="UP001597158"/>
    </source>
</evidence>
<keyword evidence="4" id="KW-0282">Flagellum</keyword>
<organism evidence="4 5">
    <name type="scientific">Thauera mechernichensis</name>
    <dbReference type="NCBI Taxonomy" id="82788"/>
    <lineage>
        <taxon>Bacteria</taxon>
        <taxon>Pseudomonadati</taxon>
        <taxon>Pseudomonadota</taxon>
        <taxon>Betaproteobacteria</taxon>
        <taxon>Rhodocyclales</taxon>
        <taxon>Zoogloeaceae</taxon>
        <taxon>Thauera</taxon>
    </lineage>
</organism>
<dbReference type="Proteomes" id="UP001597158">
    <property type="component" value="Unassembled WGS sequence"/>
</dbReference>
<dbReference type="SUPFAM" id="SSF140566">
    <property type="entry name" value="FlgN-like"/>
    <property type="match status" value="1"/>
</dbReference>
<name>A0ABW3WGN1_9RHOO</name>
<keyword evidence="3" id="KW-1005">Bacterial flagellum biogenesis</keyword>